<feature type="region of interest" description="Disordered" evidence="1">
    <location>
        <begin position="1"/>
        <end position="26"/>
    </location>
</feature>
<keyword evidence="3" id="KW-1185">Reference proteome</keyword>
<sequence length="338" mass="36585">MASNAPAQAQQEPQKQPGPPHPLENLQAMMNLVLITSGRYLKTVKQAPAESPKMQFHLKRAVIAGSERFHDSLDELENEIRHAQTVLRRDLAQMRAQRKEKEAAAKQKEAEKARRATVSKNIPPPPKEEVAPPASPTPVKVEPAESVKVEPAPEKEPTPKAPTPPADADVPADNTDSLGGMQESEFDFDAVFGDSAMDTSGDAGHEQGDLHLDAGGDLDFALDEQPSGGLLRGLEDFAKGGADDSAGQNNASALDLDFNMTDMPDLNESAPPQQPTTTTTTTEPSKQEDTTGQQATTNDELNLETMTIDNIDDLFDLDDYENPEVTQFDDAFVGFDDD</sequence>
<feature type="compositionally biased region" description="Basic and acidic residues" evidence="1">
    <location>
        <begin position="93"/>
        <end position="114"/>
    </location>
</feature>
<accession>A0A9P4UH49</accession>
<proteinExistence type="predicted"/>
<dbReference type="OrthoDB" id="5409998at2759"/>
<dbReference type="EMBL" id="MU001492">
    <property type="protein sequence ID" value="KAF2451819.1"/>
    <property type="molecule type" value="Genomic_DNA"/>
</dbReference>
<feature type="compositionally biased region" description="Basic and acidic residues" evidence="1">
    <location>
        <begin position="233"/>
        <end position="242"/>
    </location>
</feature>
<dbReference type="Proteomes" id="UP000799764">
    <property type="component" value="Unassembled WGS sequence"/>
</dbReference>
<name>A0A9P4UH49_9PLEO</name>
<feature type="region of interest" description="Disordered" evidence="1">
    <location>
        <begin position="93"/>
        <end position="302"/>
    </location>
</feature>
<feature type="compositionally biased region" description="Polar residues" evidence="1">
    <location>
        <begin position="290"/>
        <end position="302"/>
    </location>
</feature>
<reference evidence="2" key="1">
    <citation type="journal article" date="2020" name="Stud. Mycol.">
        <title>101 Dothideomycetes genomes: a test case for predicting lifestyles and emergence of pathogens.</title>
        <authorList>
            <person name="Haridas S."/>
            <person name="Albert R."/>
            <person name="Binder M."/>
            <person name="Bloem J."/>
            <person name="Labutti K."/>
            <person name="Salamov A."/>
            <person name="Andreopoulos B."/>
            <person name="Baker S."/>
            <person name="Barry K."/>
            <person name="Bills G."/>
            <person name="Bluhm B."/>
            <person name="Cannon C."/>
            <person name="Castanera R."/>
            <person name="Culley D."/>
            <person name="Daum C."/>
            <person name="Ezra D."/>
            <person name="Gonzalez J."/>
            <person name="Henrissat B."/>
            <person name="Kuo A."/>
            <person name="Liang C."/>
            <person name="Lipzen A."/>
            <person name="Lutzoni F."/>
            <person name="Magnuson J."/>
            <person name="Mondo S."/>
            <person name="Nolan M."/>
            <person name="Ohm R."/>
            <person name="Pangilinan J."/>
            <person name="Park H.-J."/>
            <person name="Ramirez L."/>
            <person name="Alfaro M."/>
            <person name="Sun H."/>
            <person name="Tritt A."/>
            <person name="Yoshinaga Y."/>
            <person name="Zwiers L.-H."/>
            <person name="Turgeon B."/>
            <person name="Goodwin S."/>
            <person name="Spatafora J."/>
            <person name="Crous P."/>
            <person name="Grigoriev I."/>
        </authorList>
    </citation>
    <scope>NUCLEOTIDE SEQUENCE</scope>
    <source>
        <strain evidence="2">CBS 690.94</strain>
    </source>
</reference>
<evidence type="ECO:0000313" key="2">
    <source>
        <dbReference type="EMBL" id="KAF2451819.1"/>
    </source>
</evidence>
<evidence type="ECO:0000313" key="3">
    <source>
        <dbReference type="Proteomes" id="UP000799764"/>
    </source>
</evidence>
<feature type="compositionally biased region" description="Low complexity" evidence="1">
    <location>
        <begin position="1"/>
        <end position="15"/>
    </location>
</feature>
<feature type="compositionally biased region" description="Basic and acidic residues" evidence="1">
    <location>
        <begin position="203"/>
        <end position="214"/>
    </location>
</feature>
<gene>
    <name evidence="2" type="ORF">P171DRAFT_515757</name>
</gene>
<dbReference type="AlphaFoldDB" id="A0A9P4UH49"/>
<feature type="compositionally biased region" description="Basic and acidic residues" evidence="1">
    <location>
        <begin position="142"/>
        <end position="158"/>
    </location>
</feature>
<organism evidence="2 3">
    <name type="scientific">Karstenula rhodostoma CBS 690.94</name>
    <dbReference type="NCBI Taxonomy" id="1392251"/>
    <lineage>
        <taxon>Eukaryota</taxon>
        <taxon>Fungi</taxon>
        <taxon>Dikarya</taxon>
        <taxon>Ascomycota</taxon>
        <taxon>Pezizomycotina</taxon>
        <taxon>Dothideomycetes</taxon>
        <taxon>Pleosporomycetidae</taxon>
        <taxon>Pleosporales</taxon>
        <taxon>Massarineae</taxon>
        <taxon>Didymosphaeriaceae</taxon>
        <taxon>Karstenula</taxon>
    </lineage>
</organism>
<protein>
    <submittedName>
        <fullName evidence="2">Uncharacterized protein</fullName>
    </submittedName>
</protein>
<comment type="caution">
    <text evidence="2">The sequence shown here is derived from an EMBL/GenBank/DDBJ whole genome shotgun (WGS) entry which is preliminary data.</text>
</comment>
<evidence type="ECO:0000256" key="1">
    <source>
        <dbReference type="SAM" id="MobiDB-lite"/>
    </source>
</evidence>